<comment type="subcellular location">
    <subcellularLocation>
        <location evidence="2">Gas vesicle</location>
    </subcellularLocation>
</comment>
<comment type="caution">
    <text evidence="4">The sequence shown here is derived from an EMBL/GenBank/DDBJ whole genome shotgun (WGS) entry which is preliminary data.</text>
</comment>
<proteinExistence type="inferred from homology"/>
<organism evidence="4 5">
    <name type="scientific">Laspinema palackyanum D2a</name>
    <dbReference type="NCBI Taxonomy" id="2953684"/>
    <lineage>
        <taxon>Bacteria</taxon>
        <taxon>Bacillati</taxon>
        <taxon>Cyanobacteriota</taxon>
        <taxon>Cyanophyceae</taxon>
        <taxon>Oscillatoriophycideae</taxon>
        <taxon>Oscillatoriales</taxon>
        <taxon>Laspinemataceae</taxon>
        <taxon>Laspinema</taxon>
        <taxon>Laspinema palackyanum</taxon>
    </lineage>
</organism>
<evidence type="ECO:0000256" key="2">
    <source>
        <dbReference type="ARBA" id="ARBA00035108"/>
    </source>
</evidence>
<gene>
    <name evidence="4" type="ORF">NG799_10555</name>
</gene>
<evidence type="ECO:0000313" key="5">
    <source>
        <dbReference type="Proteomes" id="UP001525890"/>
    </source>
</evidence>
<keyword evidence="1" id="KW-0304">Gas vesicle</keyword>
<dbReference type="RefSeq" id="WP_368006403.1">
    <property type="nucleotide sequence ID" value="NZ_JAMXFF010000013.1"/>
</dbReference>
<evidence type="ECO:0000256" key="1">
    <source>
        <dbReference type="ARBA" id="ARBA00022987"/>
    </source>
</evidence>
<dbReference type="PANTHER" id="PTHR36852">
    <property type="entry name" value="PROTEIN GVPL 2"/>
    <property type="match status" value="1"/>
</dbReference>
<dbReference type="Proteomes" id="UP001525890">
    <property type="component" value="Unassembled WGS sequence"/>
</dbReference>
<evidence type="ECO:0000256" key="3">
    <source>
        <dbReference type="ARBA" id="ARBA00035643"/>
    </source>
</evidence>
<comment type="similarity">
    <text evidence="3">Belongs to the gas vesicle GvpF/GvpL family.</text>
</comment>
<dbReference type="EMBL" id="JAMXFF010000013">
    <property type="protein sequence ID" value="MCT7966773.1"/>
    <property type="molecule type" value="Genomic_DNA"/>
</dbReference>
<evidence type="ECO:0000313" key="4">
    <source>
        <dbReference type="EMBL" id="MCT7966773.1"/>
    </source>
</evidence>
<dbReference type="Pfam" id="PF06386">
    <property type="entry name" value="GvpL_GvpF"/>
    <property type="match status" value="1"/>
</dbReference>
<accession>A0ABT2MPW5</accession>
<sequence length="224" mass="25999">MEVYTYAFLKTPPVELELPLGIGQLVQLVPGKQICAVVELDVDINRLQGDDALLVQAIVAHDRTLGELFQQQCLLPLRFGTLFRSLQALQEHLVTREAEYLEKLDRFVGYGEYILKCLPCPEPEFEISTEVRGKAYLLAKKQRYQATQAFQNEQSAQWDWIRGQVTQWYPQAIASDLEDQSHRIFLLVHKQEEALLYERFQEWQQTCSAWELQLGDALPPYHFV</sequence>
<name>A0ABT2MPW5_9CYAN</name>
<reference evidence="4 5" key="1">
    <citation type="journal article" date="2022" name="Front. Microbiol.">
        <title>High genomic differentiation and limited gene flow indicate recent cryptic speciation within the genus Laspinema (cyanobacteria).</title>
        <authorList>
            <person name="Stanojkovic A."/>
            <person name="Skoupy S."/>
            <person name="Skaloud P."/>
            <person name="Dvorak P."/>
        </authorList>
    </citation>
    <scope>NUCLEOTIDE SEQUENCE [LARGE SCALE GENOMIC DNA]</scope>
    <source>
        <strain evidence="4 5">D2a</strain>
    </source>
</reference>
<dbReference type="PANTHER" id="PTHR36852:SF1">
    <property type="entry name" value="PROTEIN GVPL 2"/>
    <property type="match status" value="1"/>
</dbReference>
<keyword evidence="5" id="KW-1185">Reference proteome</keyword>
<dbReference type="InterPro" id="IPR009430">
    <property type="entry name" value="GvpL/GvpF"/>
</dbReference>
<protein>
    <submittedName>
        <fullName evidence="4">GvpL/GvpF family gas vesicle protein</fullName>
    </submittedName>
</protein>